<evidence type="ECO:0000313" key="2">
    <source>
        <dbReference type="EMBL" id="KAK2760459.1"/>
    </source>
</evidence>
<organism evidence="2 3">
    <name type="scientific">Colletotrichum kahawae</name>
    <name type="common">Coffee berry disease fungus</name>
    <dbReference type="NCBI Taxonomy" id="34407"/>
    <lineage>
        <taxon>Eukaryota</taxon>
        <taxon>Fungi</taxon>
        <taxon>Dikarya</taxon>
        <taxon>Ascomycota</taxon>
        <taxon>Pezizomycotina</taxon>
        <taxon>Sordariomycetes</taxon>
        <taxon>Hypocreomycetidae</taxon>
        <taxon>Glomerellales</taxon>
        <taxon>Glomerellaceae</taxon>
        <taxon>Colletotrichum</taxon>
        <taxon>Colletotrichum gloeosporioides species complex</taxon>
    </lineage>
</organism>
<dbReference type="Proteomes" id="UP001281614">
    <property type="component" value="Unassembled WGS sequence"/>
</dbReference>
<dbReference type="SMART" id="SM00256">
    <property type="entry name" value="FBOX"/>
    <property type="match status" value="1"/>
</dbReference>
<comment type="caution">
    <text evidence="2">The sequence shown here is derived from an EMBL/GenBank/DDBJ whole genome shotgun (WGS) entry which is preliminary data.</text>
</comment>
<accession>A0AAE0D6M8</accession>
<dbReference type="Pfam" id="PF00646">
    <property type="entry name" value="F-box"/>
    <property type="match status" value="1"/>
</dbReference>
<dbReference type="InterPro" id="IPR001810">
    <property type="entry name" value="F-box_dom"/>
</dbReference>
<gene>
    <name evidence="2" type="ORF">CKAH01_16502</name>
</gene>
<reference evidence="2" key="1">
    <citation type="submission" date="2023-02" db="EMBL/GenBank/DDBJ databases">
        <title>Colletotrichum kahawae CIFC_Que2 genome sequencing and assembly.</title>
        <authorList>
            <person name="Baroncelli R."/>
        </authorList>
    </citation>
    <scope>NUCLEOTIDE SEQUENCE</scope>
    <source>
        <strain evidence="2">CIFC_Que2</strain>
    </source>
</reference>
<evidence type="ECO:0000259" key="1">
    <source>
        <dbReference type="PROSITE" id="PS50181"/>
    </source>
</evidence>
<name>A0AAE0D6M8_COLKA</name>
<sequence length="452" mass="52409">MPTTPNDLMEKCRDDADLNESQLYTGYPLTHNAKRRDNMKRCILYRLPRDVLLIVISCLDLADLGVLRQTSPLFRSLIPNIPAEDSCWEKTRRMVIKRTERDRHECQKCRIRRAKSTEKAWDGTECLHAYCLKCKEPHYGPCFSTGGFRRPRKCIGWEGKLRLCRHVSVPLLKPLARAPADVRRDITIAQCTICTAELKLEPGEEPPKLFRRFAGLFSGRGEYYLETGFRLRVCTVERGHLVTKDLLRESLRRFVDMEILCRHITSDTEALLEPFHHEDCVCFRRLSASYTPGDEPYDPPRCGKEESKLKQCAMAKDAAEHVGRFMSVTSDTKRHVALCKTCLSCYVWTTEGRNIYLSRHTRIAQFEDYPNETTRTVAQCRVKKIFFKHSMSFLIPHLDLQTYRGNSTSRSMGFCADRMCKNYGVNKRTGYFAEPFGVFYSKERLLDYIAKC</sequence>
<evidence type="ECO:0000313" key="3">
    <source>
        <dbReference type="Proteomes" id="UP001281614"/>
    </source>
</evidence>
<dbReference type="InterPro" id="IPR036047">
    <property type="entry name" value="F-box-like_dom_sf"/>
</dbReference>
<feature type="domain" description="F-box" evidence="1">
    <location>
        <begin position="41"/>
        <end position="91"/>
    </location>
</feature>
<dbReference type="EMBL" id="VYYT01000171">
    <property type="protein sequence ID" value="KAK2760459.1"/>
    <property type="molecule type" value="Genomic_DNA"/>
</dbReference>
<dbReference type="PROSITE" id="PS50181">
    <property type="entry name" value="FBOX"/>
    <property type="match status" value="1"/>
</dbReference>
<proteinExistence type="predicted"/>
<dbReference type="AlphaFoldDB" id="A0AAE0D6M8"/>
<keyword evidence="3" id="KW-1185">Reference proteome</keyword>
<dbReference type="SUPFAM" id="SSF81383">
    <property type="entry name" value="F-box domain"/>
    <property type="match status" value="1"/>
</dbReference>
<protein>
    <recommendedName>
        <fullName evidence="1">F-box domain-containing protein</fullName>
    </recommendedName>
</protein>